<evidence type="ECO:0000313" key="3">
    <source>
        <dbReference type="Proteomes" id="UP001519296"/>
    </source>
</evidence>
<dbReference type="RefSeq" id="WP_209627479.1">
    <property type="nucleotide sequence ID" value="NZ_PRDG01000002.1"/>
</dbReference>
<reference evidence="2 3" key="1">
    <citation type="submission" date="2018-02" db="EMBL/GenBank/DDBJ databases">
        <title>Draft genome sequence of Streptococcus oricebi CCUG 70868T type strain.</title>
        <authorList>
            <person name="Mendez V."/>
            <person name="Salva-Serra F."/>
            <person name="Jaen-Luchoro D."/>
            <person name="Gonzales-Siles L."/>
            <person name="Karlsson R."/>
            <person name="Engstrom-Jakobsson H."/>
            <person name="Busquets A."/>
            <person name="Gomila M."/>
            <person name="Pineiro-Iglesias B."/>
            <person name="Bennasar-Figueras A."/>
            <person name="Seeger M."/>
            <person name="Moore E."/>
        </authorList>
    </citation>
    <scope>NUCLEOTIDE SEQUENCE [LARGE SCALE GENOMIC DNA]</scope>
    <source>
        <strain evidence="2 3">CCUG 70868</strain>
    </source>
</reference>
<dbReference type="Proteomes" id="UP001519296">
    <property type="component" value="Unassembled WGS sequence"/>
</dbReference>
<protein>
    <submittedName>
        <fullName evidence="2">HNH endonuclease</fullName>
    </submittedName>
</protein>
<evidence type="ECO:0000313" key="2">
    <source>
        <dbReference type="EMBL" id="MBP2623014.1"/>
    </source>
</evidence>
<organism evidence="2 3">
    <name type="scientific">Streptococcus oricebi</name>
    <dbReference type="NCBI Taxonomy" id="1547447"/>
    <lineage>
        <taxon>Bacteria</taxon>
        <taxon>Bacillati</taxon>
        <taxon>Bacillota</taxon>
        <taxon>Bacilli</taxon>
        <taxon>Lactobacillales</taxon>
        <taxon>Streptococcaceae</taxon>
        <taxon>Streptococcus</taxon>
    </lineage>
</organism>
<accession>A0ABS5B4V2</accession>
<sequence>MINIRQLYKKDYRGYEKVPVRSDDITYQYSKESERSLLKETLIKDFKGQCVYCGWSCSSYTSEPFHIEHIKSQKNFPLERDNYKNLALACPICNKTKQEKELPKNLDPLSKEFSKLFYRNKSGAIVTNNALNEKQKRLAEECSSILGLHKELYKLDYIYSSLKKIQKELTSTHKDSELLSKICEIIMYIDENYVRSSGTLLK</sequence>
<keyword evidence="2" id="KW-0255">Endonuclease</keyword>
<dbReference type="InterPro" id="IPR003615">
    <property type="entry name" value="HNH_nuc"/>
</dbReference>
<keyword evidence="2" id="KW-0378">Hydrolase</keyword>
<proteinExistence type="predicted"/>
<keyword evidence="3" id="KW-1185">Reference proteome</keyword>
<dbReference type="Gene3D" id="1.10.30.50">
    <property type="match status" value="1"/>
</dbReference>
<feature type="domain" description="HNH" evidence="1">
    <location>
        <begin position="50"/>
        <end position="99"/>
    </location>
</feature>
<comment type="caution">
    <text evidence="2">The sequence shown here is derived from an EMBL/GenBank/DDBJ whole genome shotgun (WGS) entry which is preliminary data.</text>
</comment>
<dbReference type="Pfam" id="PF01844">
    <property type="entry name" value="HNH"/>
    <property type="match status" value="1"/>
</dbReference>
<dbReference type="GO" id="GO:0004519">
    <property type="term" value="F:endonuclease activity"/>
    <property type="evidence" value="ECO:0007669"/>
    <property type="project" value="UniProtKB-KW"/>
</dbReference>
<gene>
    <name evidence="2" type="ORF">C4K46_03565</name>
</gene>
<dbReference type="EMBL" id="PRDG01000002">
    <property type="protein sequence ID" value="MBP2623014.1"/>
    <property type="molecule type" value="Genomic_DNA"/>
</dbReference>
<keyword evidence="2" id="KW-0540">Nuclease</keyword>
<dbReference type="InterPro" id="IPR002711">
    <property type="entry name" value="HNH"/>
</dbReference>
<evidence type="ECO:0000259" key="1">
    <source>
        <dbReference type="Pfam" id="PF01844"/>
    </source>
</evidence>
<name>A0ABS5B4V2_9STRE</name>
<dbReference type="CDD" id="cd00085">
    <property type="entry name" value="HNHc"/>
    <property type="match status" value="1"/>
</dbReference>